<sequence length="98" mass="10734">MVKNRRGAGRLSTMRHLSSPPRSRPPFSQIHSSMAQRVTFLIVGLGSARTSNGTFQILIRSGCNISRKSGLLDRFGRTVSSCLPPLNSFLATSTCLRK</sequence>
<feature type="region of interest" description="Disordered" evidence="1">
    <location>
        <begin position="1"/>
        <end position="28"/>
    </location>
</feature>
<proteinExistence type="predicted"/>
<dbReference type="Proteomes" id="UP000276133">
    <property type="component" value="Unassembled WGS sequence"/>
</dbReference>
<evidence type="ECO:0000313" key="2">
    <source>
        <dbReference type="EMBL" id="RNA14953.1"/>
    </source>
</evidence>
<protein>
    <submittedName>
        <fullName evidence="2">Uncharacterized protein</fullName>
    </submittedName>
</protein>
<name>A0A3M7QUK2_BRAPC</name>
<keyword evidence="3" id="KW-1185">Reference proteome</keyword>
<dbReference type="AlphaFoldDB" id="A0A3M7QUK2"/>
<evidence type="ECO:0000313" key="3">
    <source>
        <dbReference type="Proteomes" id="UP000276133"/>
    </source>
</evidence>
<comment type="caution">
    <text evidence="2">The sequence shown here is derived from an EMBL/GenBank/DDBJ whole genome shotgun (WGS) entry which is preliminary data.</text>
</comment>
<organism evidence="2 3">
    <name type="scientific">Brachionus plicatilis</name>
    <name type="common">Marine rotifer</name>
    <name type="synonym">Brachionus muelleri</name>
    <dbReference type="NCBI Taxonomy" id="10195"/>
    <lineage>
        <taxon>Eukaryota</taxon>
        <taxon>Metazoa</taxon>
        <taxon>Spiralia</taxon>
        <taxon>Gnathifera</taxon>
        <taxon>Rotifera</taxon>
        <taxon>Eurotatoria</taxon>
        <taxon>Monogononta</taxon>
        <taxon>Pseudotrocha</taxon>
        <taxon>Ploima</taxon>
        <taxon>Brachionidae</taxon>
        <taxon>Brachionus</taxon>
    </lineage>
</organism>
<reference evidence="2 3" key="1">
    <citation type="journal article" date="2018" name="Sci. Rep.">
        <title>Genomic signatures of local adaptation to the degree of environmental predictability in rotifers.</title>
        <authorList>
            <person name="Franch-Gras L."/>
            <person name="Hahn C."/>
            <person name="Garcia-Roger E.M."/>
            <person name="Carmona M.J."/>
            <person name="Serra M."/>
            <person name="Gomez A."/>
        </authorList>
    </citation>
    <scope>NUCLEOTIDE SEQUENCE [LARGE SCALE GENOMIC DNA]</scope>
    <source>
        <strain evidence="2">HYR1</strain>
    </source>
</reference>
<gene>
    <name evidence="2" type="ORF">BpHYR1_039050</name>
</gene>
<accession>A0A3M7QUK2</accession>
<dbReference type="EMBL" id="REGN01005078">
    <property type="protein sequence ID" value="RNA14953.1"/>
    <property type="molecule type" value="Genomic_DNA"/>
</dbReference>
<feature type="compositionally biased region" description="Low complexity" evidence="1">
    <location>
        <begin position="18"/>
        <end position="28"/>
    </location>
</feature>
<evidence type="ECO:0000256" key="1">
    <source>
        <dbReference type="SAM" id="MobiDB-lite"/>
    </source>
</evidence>